<gene>
    <name evidence="1" type="primary">DUSP26</name>
    <name evidence="1" type="ORF">SNAT2548_LOCUS6100</name>
</gene>
<dbReference type="EMBL" id="CAJNDS010000402">
    <property type="protein sequence ID" value="CAE7202218.1"/>
    <property type="molecule type" value="Genomic_DNA"/>
</dbReference>
<evidence type="ECO:0000313" key="1">
    <source>
        <dbReference type="EMBL" id="CAE7202218.1"/>
    </source>
</evidence>
<dbReference type="AlphaFoldDB" id="A0A812JFS1"/>
<accession>A0A812JFS1</accession>
<comment type="caution">
    <text evidence="1">The sequence shown here is derived from an EMBL/GenBank/DDBJ whole genome shotgun (WGS) entry which is preliminary data.</text>
</comment>
<sequence length="164" mass="18418">MVHLIFEGLPECVRSGWPFILHVVTSTDGEQPDRAYEGYLKMELVLGGGRLRGELTELASGGQADFLSLSYEGQGPFRLRVAAETGEEVTSEPVMVEPAAAKHIRMQAADTKVVATAPPGWPRSPPKTSWLHSERWEVLHWRTACVNLKKSWSKKVRLPWKQRK</sequence>
<keyword evidence="2" id="KW-1185">Reference proteome</keyword>
<name>A0A812JFS1_9DINO</name>
<proteinExistence type="predicted"/>
<protein>
    <submittedName>
        <fullName evidence="1">DUSP26 protein</fullName>
    </submittedName>
</protein>
<evidence type="ECO:0000313" key="2">
    <source>
        <dbReference type="Proteomes" id="UP000604046"/>
    </source>
</evidence>
<reference evidence="1" key="1">
    <citation type="submission" date="2021-02" db="EMBL/GenBank/DDBJ databases">
        <authorList>
            <person name="Dougan E. K."/>
            <person name="Rhodes N."/>
            <person name="Thang M."/>
            <person name="Chan C."/>
        </authorList>
    </citation>
    <scope>NUCLEOTIDE SEQUENCE</scope>
</reference>
<dbReference type="OrthoDB" id="426001at2759"/>
<dbReference type="Proteomes" id="UP000604046">
    <property type="component" value="Unassembled WGS sequence"/>
</dbReference>
<organism evidence="1 2">
    <name type="scientific">Symbiodinium natans</name>
    <dbReference type="NCBI Taxonomy" id="878477"/>
    <lineage>
        <taxon>Eukaryota</taxon>
        <taxon>Sar</taxon>
        <taxon>Alveolata</taxon>
        <taxon>Dinophyceae</taxon>
        <taxon>Suessiales</taxon>
        <taxon>Symbiodiniaceae</taxon>
        <taxon>Symbiodinium</taxon>
    </lineage>
</organism>